<dbReference type="InterPro" id="IPR003346">
    <property type="entry name" value="Transposase_20"/>
</dbReference>
<evidence type="ECO:0000259" key="1">
    <source>
        <dbReference type="Pfam" id="PF01548"/>
    </source>
</evidence>
<evidence type="ECO:0000313" key="4">
    <source>
        <dbReference type="Proteomes" id="UP001500064"/>
    </source>
</evidence>
<feature type="domain" description="Transposase IS110-like N-terminal" evidence="1">
    <location>
        <begin position="6"/>
        <end position="167"/>
    </location>
</feature>
<evidence type="ECO:0000313" key="3">
    <source>
        <dbReference type="EMBL" id="GAA1613902.1"/>
    </source>
</evidence>
<keyword evidence="4" id="KW-1185">Reference proteome</keyword>
<protein>
    <submittedName>
        <fullName evidence="3">IS110-like element IS117 family transposase</fullName>
    </submittedName>
</protein>
<dbReference type="PANTHER" id="PTHR33055">
    <property type="entry name" value="TRANSPOSASE FOR INSERTION SEQUENCE ELEMENT IS1111A"/>
    <property type="match status" value="1"/>
</dbReference>
<dbReference type="Pfam" id="PF01548">
    <property type="entry name" value="DEDD_Tnp_IS110"/>
    <property type="match status" value="1"/>
</dbReference>
<feature type="domain" description="Transposase IS116/IS110/IS902 C-terminal" evidence="2">
    <location>
        <begin position="284"/>
        <end position="365"/>
    </location>
</feature>
<sequence>MPRFFCGIDWSEGWNDVAVIDAQGALVAQARILETPKGHKQVLSLLSGLSTSQRHSRRQVPIAIETGRSLLVAALLKARQPVIAINPTIVANYRGRVSPAKKRKSDRSDAQLLANIIRTDGHMHRPLPAHSEQLLALTELSRAHSHAVRQQQYYLRRLRSQLRVYYPAALQAWASLPKKILRPEARAMLHLAPTPAQAAKLKHRQIADTLAAAGRTRLITDEADRLRELFRQPQLRQRPAVEEAMGTAMLSTLACLDRADRLAATLEAEATEAFMAHPQAKIYCSFPGVGPVLGVRLLAEIGDDPNRFTSGRGLRAYAGVAPLTWSSGGSRSVTHRKIANKRLKVTCHLWAFASLTRSPGARAHYDRRREVGDRYAAALRNLSGRLLSCLHHCLAHDLLYQEEVAFPPTPLDA</sequence>
<dbReference type="PANTHER" id="PTHR33055:SF3">
    <property type="entry name" value="PUTATIVE TRANSPOSASE FOR IS117-RELATED"/>
    <property type="match status" value="1"/>
</dbReference>
<accession>A0ABN2EQK7</accession>
<dbReference type="InterPro" id="IPR047650">
    <property type="entry name" value="Transpos_IS110"/>
</dbReference>
<organism evidence="3 4">
    <name type="scientific">Nonomuraea maheshkhaliensis</name>
    <dbReference type="NCBI Taxonomy" id="419590"/>
    <lineage>
        <taxon>Bacteria</taxon>
        <taxon>Bacillati</taxon>
        <taxon>Actinomycetota</taxon>
        <taxon>Actinomycetes</taxon>
        <taxon>Streptosporangiales</taxon>
        <taxon>Streptosporangiaceae</taxon>
        <taxon>Nonomuraea</taxon>
    </lineage>
</organism>
<comment type="caution">
    <text evidence="3">The sequence shown here is derived from an EMBL/GenBank/DDBJ whole genome shotgun (WGS) entry which is preliminary data.</text>
</comment>
<dbReference type="InterPro" id="IPR002525">
    <property type="entry name" value="Transp_IS110-like_N"/>
</dbReference>
<dbReference type="EMBL" id="BAAAMU010000003">
    <property type="protein sequence ID" value="GAA1613902.1"/>
    <property type="molecule type" value="Genomic_DNA"/>
</dbReference>
<reference evidence="3 4" key="1">
    <citation type="journal article" date="2019" name="Int. J. Syst. Evol. Microbiol.">
        <title>The Global Catalogue of Microorganisms (GCM) 10K type strain sequencing project: providing services to taxonomists for standard genome sequencing and annotation.</title>
        <authorList>
            <consortium name="The Broad Institute Genomics Platform"/>
            <consortium name="The Broad Institute Genome Sequencing Center for Infectious Disease"/>
            <person name="Wu L."/>
            <person name="Ma J."/>
        </authorList>
    </citation>
    <scope>NUCLEOTIDE SEQUENCE [LARGE SCALE GENOMIC DNA]</scope>
    <source>
        <strain evidence="3 4">JCM 13929</strain>
    </source>
</reference>
<proteinExistence type="predicted"/>
<gene>
    <name evidence="3" type="ORF">GCM10009733_007530</name>
</gene>
<evidence type="ECO:0000259" key="2">
    <source>
        <dbReference type="Pfam" id="PF02371"/>
    </source>
</evidence>
<name>A0ABN2EQK7_9ACTN</name>
<dbReference type="Pfam" id="PF02371">
    <property type="entry name" value="Transposase_20"/>
    <property type="match status" value="1"/>
</dbReference>
<dbReference type="NCBIfam" id="NF033542">
    <property type="entry name" value="transpos_IS110"/>
    <property type="match status" value="1"/>
</dbReference>
<dbReference type="Proteomes" id="UP001500064">
    <property type="component" value="Unassembled WGS sequence"/>
</dbReference>